<evidence type="ECO:0000256" key="1">
    <source>
        <dbReference type="ARBA" id="ARBA00022679"/>
    </source>
</evidence>
<keyword evidence="7" id="KW-1185">Reference proteome</keyword>
<proteinExistence type="predicted"/>
<reference evidence="6 7" key="1">
    <citation type="journal article" date="2021" name="DNA Res.">
        <title>Genome analysis of Candida subhashii reveals its hybrid nature and dual mitochondrial genome conformations.</title>
        <authorList>
            <person name="Mixao V."/>
            <person name="Hegedusova E."/>
            <person name="Saus E."/>
            <person name="Pryszcz L.P."/>
            <person name="Cillingova A."/>
            <person name="Nosek J."/>
            <person name="Gabaldon T."/>
        </authorList>
    </citation>
    <scope>NUCLEOTIDE SEQUENCE [LARGE SCALE GENOMIC DNA]</scope>
    <source>
        <strain evidence="6 7">CBS 10753</strain>
    </source>
</reference>
<dbReference type="InterPro" id="IPR013749">
    <property type="entry name" value="PM/HMP-P_kinase-1"/>
</dbReference>
<name>A0A8J5QDT2_9ASCO</name>
<dbReference type="CDD" id="cd01173">
    <property type="entry name" value="pyridoxal_pyridoxamine_kinase"/>
    <property type="match status" value="1"/>
</dbReference>
<dbReference type="Proteomes" id="UP000694255">
    <property type="component" value="Unassembled WGS sequence"/>
</dbReference>
<dbReference type="GO" id="GO:0008478">
    <property type="term" value="F:pyridoxal kinase activity"/>
    <property type="evidence" value="ECO:0007669"/>
    <property type="project" value="InterPro"/>
</dbReference>
<feature type="domain" description="Pyridoxamine kinase/Phosphomethylpyrimidine kinase" evidence="5">
    <location>
        <begin position="75"/>
        <end position="229"/>
    </location>
</feature>
<evidence type="ECO:0000256" key="2">
    <source>
        <dbReference type="ARBA" id="ARBA00022741"/>
    </source>
</evidence>
<dbReference type="Pfam" id="PF08543">
    <property type="entry name" value="Phos_pyr_kin"/>
    <property type="match status" value="1"/>
</dbReference>
<dbReference type="OrthoDB" id="2104723at2759"/>
<keyword evidence="3" id="KW-0418">Kinase</keyword>
<evidence type="ECO:0000313" key="7">
    <source>
        <dbReference type="Proteomes" id="UP000694255"/>
    </source>
</evidence>
<evidence type="ECO:0000259" key="5">
    <source>
        <dbReference type="Pfam" id="PF08543"/>
    </source>
</evidence>
<dbReference type="AlphaFoldDB" id="A0A8J5QDT2"/>
<keyword evidence="2" id="KW-0547">Nucleotide-binding</keyword>
<accession>A0A8J5QDT2</accession>
<dbReference type="PANTHER" id="PTHR10534">
    <property type="entry name" value="PYRIDOXAL KINASE"/>
    <property type="match status" value="1"/>
</dbReference>
<organism evidence="6 7">
    <name type="scientific">[Candida] subhashii</name>
    <dbReference type="NCBI Taxonomy" id="561895"/>
    <lineage>
        <taxon>Eukaryota</taxon>
        <taxon>Fungi</taxon>
        <taxon>Dikarya</taxon>
        <taxon>Ascomycota</taxon>
        <taxon>Saccharomycotina</taxon>
        <taxon>Pichiomycetes</taxon>
        <taxon>Debaryomycetaceae</taxon>
        <taxon>Spathaspora</taxon>
    </lineage>
</organism>
<dbReference type="GO" id="GO:0005524">
    <property type="term" value="F:ATP binding"/>
    <property type="evidence" value="ECO:0007669"/>
    <property type="project" value="UniProtKB-KW"/>
</dbReference>
<keyword evidence="4" id="KW-0067">ATP-binding</keyword>
<dbReference type="EMBL" id="JAGSYN010000273">
    <property type="protein sequence ID" value="KAG7660823.1"/>
    <property type="molecule type" value="Genomic_DNA"/>
</dbReference>
<sequence>MNKSLLSISSHVVHGYVGNRAMVFPLQYTGWDVDALNTTNYSNHPGYGSFSGTASSAELVSDILAGLSKILKFNHYDIILTGYTPNADVLEVVKNEILNIMHGPEKPKWIVDPVLGDNGRLYVSEKVIPVYKDIFASGHVSLTTPNQFEFETLSGVKVTSWDSIKEAVNRFNELYKVDNLVISSIHIDEELYCVSYSKESGKTFYIPIRQIPCNFNGSGDLFTAILANSYYDNEYRITPEVISDTVTKLHKILDFSYQDELNQTNNQDKEVTLVKDIRVIAAKDVLLENHTLELIEEVVYL</sequence>
<dbReference type="InterPro" id="IPR004625">
    <property type="entry name" value="PyrdxlKinase"/>
</dbReference>
<dbReference type="GO" id="GO:0005829">
    <property type="term" value="C:cytosol"/>
    <property type="evidence" value="ECO:0007669"/>
    <property type="project" value="TreeGrafter"/>
</dbReference>
<comment type="caution">
    <text evidence="6">The sequence shown here is derived from an EMBL/GenBank/DDBJ whole genome shotgun (WGS) entry which is preliminary data.</text>
</comment>
<dbReference type="GO" id="GO:0009443">
    <property type="term" value="P:pyridoxal 5'-phosphate salvage"/>
    <property type="evidence" value="ECO:0007669"/>
    <property type="project" value="InterPro"/>
</dbReference>
<dbReference type="RefSeq" id="XP_049261056.1">
    <property type="nucleotide sequence ID" value="XM_049409728.1"/>
</dbReference>
<gene>
    <name evidence="6" type="ORF">J8A68_005640</name>
</gene>
<evidence type="ECO:0000256" key="3">
    <source>
        <dbReference type="ARBA" id="ARBA00022777"/>
    </source>
</evidence>
<evidence type="ECO:0000256" key="4">
    <source>
        <dbReference type="ARBA" id="ARBA00022840"/>
    </source>
</evidence>
<evidence type="ECO:0000313" key="6">
    <source>
        <dbReference type="EMBL" id="KAG7660823.1"/>
    </source>
</evidence>
<dbReference type="PANTHER" id="PTHR10534:SF2">
    <property type="entry name" value="PYRIDOXAL KINASE"/>
    <property type="match status" value="1"/>
</dbReference>
<protein>
    <submittedName>
        <fullName evidence="6">BUD17</fullName>
    </submittedName>
</protein>
<keyword evidence="1" id="KW-0808">Transferase</keyword>
<dbReference type="GeneID" id="73472440"/>